<evidence type="ECO:0000259" key="2">
    <source>
        <dbReference type="Pfam" id="PF03795"/>
    </source>
</evidence>
<gene>
    <name evidence="3" type="ORF">GCM10010123_06280</name>
</gene>
<evidence type="ECO:0000313" key="3">
    <source>
        <dbReference type="EMBL" id="GGJ79100.1"/>
    </source>
</evidence>
<dbReference type="RefSeq" id="WP_189168448.1">
    <property type="nucleotide sequence ID" value="NZ_BMQB01000001.1"/>
</dbReference>
<dbReference type="EMBL" id="BMQB01000001">
    <property type="protein sequence ID" value="GGJ79100.1"/>
    <property type="molecule type" value="Genomic_DNA"/>
</dbReference>
<accession>A0A8J3AZF1</accession>
<proteinExistence type="inferred from homology"/>
<dbReference type="InterPro" id="IPR011008">
    <property type="entry name" value="Dimeric_a/b-barrel"/>
</dbReference>
<dbReference type="AlphaFoldDB" id="A0A8J3AZF1"/>
<organism evidence="3 4">
    <name type="scientific">Pilimelia anulata</name>
    <dbReference type="NCBI Taxonomy" id="53371"/>
    <lineage>
        <taxon>Bacteria</taxon>
        <taxon>Bacillati</taxon>
        <taxon>Actinomycetota</taxon>
        <taxon>Actinomycetes</taxon>
        <taxon>Micromonosporales</taxon>
        <taxon>Micromonosporaceae</taxon>
        <taxon>Pilimelia</taxon>
    </lineage>
</organism>
<comment type="similarity">
    <text evidence="1">Belongs to the YciI family.</text>
</comment>
<keyword evidence="4" id="KW-1185">Reference proteome</keyword>
<protein>
    <recommendedName>
        <fullName evidence="2">YCII-related domain-containing protein</fullName>
    </recommendedName>
</protein>
<reference evidence="3" key="1">
    <citation type="journal article" date="2014" name="Int. J. Syst. Evol. Microbiol.">
        <title>Complete genome sequence of Corynebacterium casei LMG S-19264T (=DSM 44701T), isolated from a smear-ripened cheese.</title>
        <authorList>
            <consortium name="US DOE Joint Genome Institute (JGI-PGF)"/>
            <person name="Walter F."/>
            <person name="Albersmeier A."/>
            <person name="Kalinowski J."/>
            <person name="Ruckert C."/>
        </authorList>
    </citation>
    <scope>NUCLEOTIDE SEQUENCE</scope>
    <source>
        <strain evidence="3">JCM 3090</strain>
    </source>
</reference>
<dbReference type="Pfam" id="PF03795">
    <property type="entry name" value="YCII"/>
    <property type="match status" value="1"/>
</dbReference>
<dbReference type="Gene3D" id="3.30.70.1060">
    <property type="entry name" value="Dimeric alpha+beta barrel"/>
    <property type="match status" value="1"/>
</dbReference>
<reference evidence="3" key="2">
    <citation type="submission" date="2020-09" db="EMBL/GenBank/DDBJ databases">
        <authorList>
            <person name="Sun Q."/>
            <person name="Ohkuma M."/>
        </authorList>
    </citation>
    <scope>NUCLEOTIDE SEQUENCE</scope>
    <source>
        <strain evidence="3">JCM 3090</strain>
    </source>
</reference>
<evidence type="ECO:0000256" key="1">
    <source>
        <dbReference type="ARBA" id="ARBA00007689"/>
    </source>
</evidence>
<dbReference type="SUPFAM" id="SSF54909">
    <property type="entry name" value="Dimeric alpha+beta barrel"/>
    <property type="match status" value="1"/>
</dbReference>
<name>A0A8J3AZF1_9ACTN</name>
<sequence>MATFVTIGYGDRDGYDRTDPAVRAAAHAHDDELRERGGAMGIAGAPVLVRNHGAAGVGTEPGAFLRAPLPVAGFAVIEADSMAEAVALVAGTPCAVAGGVVEVWPLAQQPGAAAR</sequence>
<dbReference type="Proteomes" id="UP000649739">
    <property type="component" value="Unassembled WGS sequence"/>
</dbReference>
<comment type="caution">
    <text evidence="3">The sequence shown here is derived from an EMBL/GenBank/DDBJ whole genome shotgun (WGS) entry which is preliminary data.</text>
</comment>
<evidence type="ECO:0000313" key="4">
    <source>
        <dbReference type="Proteomes" id="UP000649739"/>
    </source>
</evidence>
<dbReference type="InterPro" id="IPR005545">
    <property type="entry name" value="YCII"/>
</dbReference>
<feature type="domain" description="YCII-related" evidence="2">
    <location>
        <begin position="9"/>
        <end position="104"/>
    </location>
</feature>